<evidence type="ECO:0000256" key="1">
    <source>
        <dbReference type="ARBA" id="ARBA00004477"/>
    </source>
</evidence>
<evidence type="ECO:0000313" key="10">
    <source>
        <dbReference type="Proteomes" id="UP000799753"/>
    </source>
</evidence>
<evidence type="ECO:0000256" key="5">
    <source>
        <dbReference type="ARBA" id="ARBA00023098"/>
    </source>
</evidence>
<dbReference type="GO" id="GO:0005789">
    <property type="term" value="C:endoplasmic reticulum membrane"/>
    <property type="evidence" value="ECO:0007669"/>
    <property type="project" value="UniProtKB-SubCell"/>
</dbReference>
<proteinExistence type="predicted"/>
<dbReference type="GO" id="GO:0140042">
    <property type="term" value="P:lipid droplet formation"/>
    <property type="evidence" value="ECO:0007669"/>
    <property type="project" value="UniProtKB-ARBA"/>
</dbReference>
<dbReference type="CDD" id="cd23995">
    <property type="entry name" value="Seipin_BSCL2_like"/>
    <property type="match status" value="1"/>
</dbReference>
<keyword evidence="2 8" id="KW-0812">Transmembrane</keyword>
<evidence type="ECO:0000256" key="7">
    <source>
        <dbReference type="SAM" id="MobiDB-lite"/>
    </source>
</evidence>
<feature type="compositionally biased region" description="Acidic residues" evidence="7">
    <location>
        <begin position="413"/>
        <end position="423"/>
    </location>
</feature>
<feature type="compositionally biased region" description="Polar residues" evidence="7">
    <location>
        <begin position="368"/>
        <end position="392"/>
    </location>
</feature>
<evidence type="ECO:0000256" key="8">
    <source>
        <dbReference type="SAM" id="Phobius"/>
    </source>
</evidence>
<dbReference type="OrthoDB" id="3990054at2759"/>
<feature type="region of interest" description="Disordered" evidence="7">
    <location>
        <begin position="1"/>
        <end position="20"/>
    </location>
</feature>
<sequence length="460" mass="50505">MDRRIRNGGDGDDDDDDDGKGKKGGVVGYIQDIILLPVHILTSPPALRTYLRTILLLLTSIACGICALLAYSAFYYAYIPIRGLEVPVYLQYASTSAAATLGAKHPYGIADIQGLVSRQKYDVVVDMEVPRSAANVQRGNWMVGVEMRGGRRGGAGIRGGVLGVLGWEEEDGEVFKRKIMPGHGNGNSGADVGEEKKEGKHVVLARSTRPAILTYRSWMTEVAYRFLRLPLYVVGWKLEAEKICIGMMEGVSFDKGWENVPSSLRLEVRSALSPLEVYSVKVRFIAKLEGLRWLMYQHRIVTAIAFTSLFWGVEMGVLLMTWAAFSLCFTGMDHDDDEPLPRRKIKSEVGPATPRLLGDEISEPPTPMSDTSRTFPTLSSQQPLQYTSSQSEAKVKDERATPGLESVPVKVEEADDEEDDFLLEEPGGARARELDSGIGTGRESSTERGRGSGVRGRRGG</sequence>
<evidence type="ECO:0000256" key="3">
    <source>
        <dbReference type="ARBA" id="ARBA00022824"/>
    </source>
</evidence>
<feature type="region of interest" description="Disordered" evidence="7">
    <location>
        <begin position="338"/>
        <end position="460"/>
    </location>
</feature>
<keyword evidence="3" id="KW-0256">Endoplasmic reticulum</keyword>
<comment type="subcellular location">
    <subcellularLocation>
        <location evidence="1">Endoplasmic reticulum membrane</location>
        <topology evidence="1">Multi-pass membrane protein</topology>
    </subcellularLocation>
</comment>
<reference evidence="9" key="1">
    <citation type="journal article" date="2020" name="Stud. Mycol.">
        <title>101 Dothideomycetes genomes: a test case for predicting lifestyles and emergence of pathogens.</title>
        <authorList>
            <person name="Haridas S."/>
            <person name="Albert R."/>
            <person name="Binder M."/>
            <person name="Bloem J."/>
            <person name="Labutti K."/>
            <person name="Salamov A."/>
            <person name="Andreopoulos B."/>
            <person name="Baker S."/>
            <person name="Barry K."/>
            <person name="Bills G."/>
            <person name="Bluhm B."/>
            <person name="Cannon C."/>
            <person name="Castanera R."/>
            <person name="Culley D."/>
            <person name="Daum C."/>
            <person name="Ezra D."/>
            <person name="Gonzalez J."/>
            <person name="Henrissat B."/>
            <person name="Kuo A."/>
            <person name="Liang C."/>
            <person name="Lipzen A."/>
            <person name="Lutzoni F."/>
            <person name="Magnuson J."/>
            <person name="Mondo S."/>
            <person name="Nolan M."/>
            <person name="Ohm R."/>
            <person name="Pangilinan J."/>
            <person name="Park H.-J."/>
            <person name="Ramirez L."/>
            <person name="Alfaro M."/>
            <person name="Sun H."/>
            <person name="Tritt A."/>
            <person name="Yoshinaga Y."/>
            <person name="Zwiers L.-H."/>
            <person name="Turgeon B."/>
            <person name="Goodwin S."/>
            <person name="Spatafora J."/>
            <person name="Crous P."/>
            <person name="Grigoriev I."/>
        </authorList>
    </citation>
    <scope>NUCLEOTIDE SEQUENCE</scope>
    <source>
        <strain evidence="9">CBS 473.64</strain>
    </source>
</reference>
<evidence type="ECO:0008006" key="11">
    <source>
        <dbReference type="Google" id="ProtNLM"/>
    </source>
</evidence>
<dbReference type="InterPro" id="IPR009617">
    <property type="entry name" value="Seipin"/>
</dbReference>
<dbReference type="GO" id="GO:0006629">
    <property type="term" value="P:lipid metabolic process"/>
    <property type="evidence" value="ECO:0007669"/>
    <property type="project" value="UniProtKB-KW"/>
</dbReference>
<dbReference type="Pfam" id="PF06775">
    <property type="entry name" value="Seipin"/>
    <property type="match status" value="1"/>
</dbReference>
<dbReference type="PANTHER" id="PTHR21212">
    <property type="entry name" value="BERNARDINELLI-SEIP CONGENITAL LIPODYSTROPHY 2 HOMOLOG BSCL2 PROTEIN"/>
    <property type="match status" value="1"/>
</dbReference>
<name>A0A6A6SDC8_9PLEO</name>
<dbReference type="PANTHER" id="PTHR21212:SF0">
    <property type="entry name" value="SEIPIN"/>
    <property type="match status" value="1"/>
</dbReference>
<gene>
    <name evidence="9" type="ORF">P280DRAFT_535950</name>
</gene>
<keyword evidence="5" id="KW-0443">Lipid metabolism</keyword>
<dbReference type="EMBL" id="MU006778">
    <property type="protein sequence ID" value="KAF2645157.1"/>
    <property type="molecule type" value="Genomic_DNA"/>
</dbReference>
<accession>A0A6A6SDC8</accession>
<dbReference type="AlphaFoldDB" id="A0A6A6SDC8"/>
<evidence type="ECO:0000256" key="6">
    <source>
        <dbReference type="ARBA" id="ARBA00023136"/>
    </source>
</evidence>
<keyword evidence="6 8" id="KW-0472">Membrane</keyword>
<evidence type="ECO:0000313" key="9">
    <source>
        <dbReference type="EMBL" id="KAF2645157.1"/>
    </source>
</evidence>
<evidence type="ECO:0000256" key="4">
    <source>
        <dbReference type="ARBA" id="ARBA00022989"/>
    </source>
</evidence>
<keyword evidence="4 8" id="KW-1133">Transmembrane helix</keyword>
<keyword evidence="10" id="KW-1185">Reference proteome</keyword>
<organism evidence="9 10">
    <name type="scientific">Massarina eburnea CBS 473.64</name>
    <dbReference type="NCBI Taxonomy" id="1395130"/>
    <lineage>
        <taxon>Eukaryota</taxon>
        <taxon>Fungi</taxon>
        <taxon>Dikarya</taxon>
        <taxon>Ascomycota</taxon>
        <taxon>Pezizomycotina</taxon>
        <taxon>Dothideomycetes</taxon>
        <taxon>Pleosporomycetidae</taxon>
        <taxon>Pleosporales</taxon>
        <taxon>Massarineae</taxon>
        <taxon>Massarinaceae</taxon>
        <taxon>Massarina</taxon>
    </lineage>
</organism>
<feature type="transmembrane region" description="Helical" evidence="8">
    <location>
        <begin position="54"/>
        <end position="78"/>
    </location>
</feature>
<evidence type="ECO:0000256" key="2">
    <source>
        <dbReference type="ARBA" id="ARBA00022692"/>
    </source>
</evidence>
<dbReference type="Proteomes" id="UP000799753">
    <property type="component" value="Unassembled WGS sequence"/>
</dbReference>
<protein>
    <recommendedName>
        <fullName evidence="11">Adipose-regulatory protein-domain-containing protein</fullName>
    </recommendedName>
</protein>